<evidence type="ECO:0000256" key="2">
    <source>
        <dbReference type="PROSITE-ProRule" id="PRU00335"/>
    </source>
</evidence>
<dbReference type="Proteomes" id="UP001418444">
    <property type="component" value="Unassembled WGS sequence"/>
</dbReference>
<dbReference type="Pfam" id="PF17918">
    <property type="entry name" value="TetR_C_15"/>
    <property type="match status" value="1"/>
</dbReference>
<protein>
    <submittedName>
        <fullName evidence="4">TetR/AcrR family transcriptional regulator</fullName>
    </submittedName>
</protein>
<dbReference type="PANTHER" id="PTHR30055">
    <property type="entry name" value="HTH-TYPE TRANSCRIPTIONAL REGULATOR RUTR"/>
    <property type="match status" value="1"/>
</dbReference>
<dbReference type="Pfam" id="PF00440">
    <property type="entry name" value="TetR_N"/>
    <property type="match status" value="2"/>
</dbReference>
<comment type="caution">
    <text evidence="4">The sequence shown here is derived from an EMBL/GenBank/DDBJ whole genome shotgun (WGS) entry which is preliminary data.</text>
</comment>
<feature type="DNA-binding region" description="H-T-H motif" evidence="2">
    <location>
        <begin position="238"/>
        <end position="257"/>
    </location>
</feature>
<dbReference type="Gene3D" id="1.10.357.10">
    <property type="entry name" value="Tetracycline Repressor, domain 2"/>
    <property type="match status" value="2"/>
</dbReference>
<feature type="domain" description="HTH tetR-type" evidence="3">
    <location>
        <begin position="215"/>
        <end position="275"/>
    </location>
</feature>
<dbReference type="EMBL" id="BAAAZW010000001">
    <property type="protein sequence ID" value="GAA3949881.1"/>
    <property type="molecule type" value="Genomic_DNA"/>
</dbReference>
<evidence type="ECO:0000259" key="3">
    <source>
        <dbReference type="PROSITE" id="PS50977"/>
    </source>
</evidence>
<proteinExistence type="predicted"/>
<reference evidence="5" key="1">
    <citation type="journal article" date="2019" name="Int. J. Syst. Evol. Microbiol.">
        <title>The Global Catalogue of Microorganisms (GCM) 10K type strain sequencing project: providing services to taxonomists for standard genome sequencing and annotation.</title>
        <authorList>
            <consortium name="The Broad Institute Genomics Platform"/>
            <consortium name="The Broad Institute Genome Sequencing Center for Infectious Disease"/>
            <person name="Wu L."/>
            <person name="Ma J."/>
        </authorList>
    </citation>
    <scope>NUCLEOTIDE SEQUENCE [LARGE SCALE GENOMIC DNA]</scope>
    <source>
        <strain evidence="5">JCM 16923</strain>
    </source>
</reference>
<dbReference type="SUPFAM" id="SSF46689">
    <property type="entry name" value="Homeodomain-like"/>
    <property type="match status" value="2"/>
</dbReference>
<dbReference type="InterPro" id="IPR041669">
    <property type="entry name" value="TetR_C_15"/>
</dbReference>
<dbReference type="PANTHER" id="PTHR30055:SF237">
    <property type="entry name" value="TRANSCRIPTIONAL REPRESSOR MCE3R"/>
    <property type="match status" value="1"/>
</dbReference>
<dbReference type="InterPro" id="IPR001647">
    <property type="entry name" value="HTH_TetR"/>
</dbReference>
<dbReference type="PROSITE" id="PS50977">
    <property type="entry name" value="HTH_TETR_2"/>
    <property type="match status" value="2"/>
</dbReference>
<keyword evidence="1 2" id="KW-0238">DNA-binding</keyword>
<dbReference type="InterPro" id="IPR009057">
    <property type="entry name" value="Homeodomain-like_sf"/>
</dbReference>
<accession>A0ABP7NLM2</accession>
<keyword evidence="5" id="KW-1185">Reference proteome</keyword>
<evidence type="ECO:0000313" key="4">
    <source>
        <dbReference type="EMBL" id="GAA3949881.1"/>
    </source>
</evidence>
<feature type="domain" description="HTH tetR-type" evidence="3">
    <location>
        <begin position="13"/>
        <end position="73"/>
    </location>
</feature>
<dbReference type="Gene3D" id="1.10.10.60">
    <property type="entry name" value="Homeodomain-like"/>
    <property type="match status" value="2"/>
</dbReference>
<organism evidence="4 5">
    <name type="scientific">Gordonia caeni</name>
    <dbReference type="NCBI Taxonomy" id="1007097"/>
    <lineage>
        <taxon>Bacteria</taxon>
        <taxon>Bacillati</taxon>
        <taxon>Actinomycetota</taxon>
        <taxon>Actinomycetes</taxon>
        <taxon>Mycobacteriales</taxon>
        <taxon>Gordoniaceae</taxon>
        <taxon>Gordonia</taxon>
    </lineage>
</organism>
<evidence type="ECO:0000313" key="5">
    <source>
        <dbReference type="Proteomes" id="UP001418444"/>
    </source>
</evidence>
<sequence>MPSPRSPRRDRAEDRRRQLSAAAAFLFADRGYPHVAVSDIAARAGVSTPTVYRYFADKQALLFAATQSGVDTFESHTREALRREEQRDHPDSAQAVVTAATALSATDPGATSLWRWSGQHLSDEQNREVVRRTRSVLRRWAAAIAESRPDLSERESMYLAGAVLSVAGSVIGRLSRTDRQLAESTVEQLVWRLFTLRPALAPPLPEPMATPAAGDGRRDEILDAAAQLFADRGYPGTGMDDIGAAVGITGPSVYKHFPSKDAILVAIGRRSALRLEAGAMAAALVTSDPAELLDLLVDSYVRAITASPDLLVALTSGYALAEQPQAADLLASQRQYVARWIELLKAARPELPPPVATLTVHAALAVVNDAVRMPRSTPRPEFASRMAYLVKGLLHE</sequence>
<gene>
    <name evidence="4" type="ORF">GCM10022231_04400</name>
</gene>
<dbReference type="RefSeq" id="WP_344780133.1">
    <property type="nucleotide sequence ID" value="NZ_BAAAZW010000001.1"/>
</dbReference>
<feature type="DNA-binding region" description="H-T-H motif" evidence="2">
    <location>
        <begin position="36"/>
        <end position="55"/>
    </location>
</feature>
<name>A0ABP7NLM2_9ACTN</name>
<dbReference type="InterPro" id="IPR050109">
    <property type="entry name" value="HTH-type_TetR-like_transc_reg"/>
</dbReference>
<evidence type="ECO:0000256" key="1">
    <source>
        <dbReference type="ARBA" id="ARBA00023125"/>
    </source>
</evidence>
<dbReference type="PRINTS" id="PR00455">
    <property type="entry name" value="HTHTETR"/>
</dbReference>